<keyword evidence="1" id="KW-0175">Coiled coil</keyword>
<feature type="coiled-coil region" evidence="1">
    <location>
        <begin position="66"/>
        <end position="114"/>
    </location>
</feature>
<dbReference type="OrthoDB" id="64649at2759"/>
<name>A0A024UNE4_9STRA</name>
<proteinExistence type="predicted"/>
<sequence>MDSTFDLESFLDEHETQKLVEFTLSSPDISAKSNRVDADKDKTVKKASVYYRERRKNEVDYLISRKRALEVELMQLHERKVSQEAEAKRRKREAKAQETLLRDAEDQNSVLRDKLLSQMETLKLLESFFMSQSALCVFARKQPTNPLFFLPNDPIARERRFRDSIATALSEVDSIMVAKHLSPPIMPLPHTETFVRFQPQVTHHSKIEIEVIRVFEFPSFSVGAVATAIWQLIHYQLSLLMHHDPTARCEVLEEIDPNTLYTRYQCQFAQGQPLVESYSVCHRAISQDSVTIVYRCFLDDERYPAGDNFTRHDENGYLVVYANPTTQVTSAKMVSFLRPLANAANAPVGLVTEEFMSYLHDSSEVGLRILHDNLLNPTDDGNST</sequence>
<dbReference type="RefSeq" id="XP_008863455.1">
    <property type="nucleotide sequence ID" value="XM_008865233.1"/>
</dbReference>
<evidence type="ECO:0000256" key="1">
    <source>
        <dbReference type="SAM" id="Coils"/>
    </source>
</evidence>
<gene>
    <name evidence="2" type="ORF">H310_01898</name>
</gene>
<organism evidence="2">
    <name type="scientific">Aphanomyces invadans</name>
    <dbReference type="NCBI Taxonomy" id="157072"/>
    <lineage>
        <taxon>Eukaryota</taxon>
        <taxon>Sar</taxon>
        <taxon>Stramenopiles</taxon>
        <taxon>Oomycota</taxon>
        <taxon>Saprolegniomycetes</taxon>
        <taxon>Saprolegniales</taxon>
        <taxon>Verrucalvaceae</taxon>
        <taxon>Aphanomyces</taxon>
    </lineage>
</organism>
<protein>
    <recommendedName>
        <fullName evidence="3">START domain-containing protein</fullName>
    </recommendedName>
</protein>
<evidence type="ECO:0000313" key="2">
    <source>
        <dbReference type="EMBL" id="ETW07362.1"/>
    </source>
</evidence>
<dbReference type="AlphaFoldDB" id="A0A024UNE4"/>
<accession>A0A024UNE4</accession>
<dbReference type="EMBL" id="KI913954">
    <property type="protein sequence ID" value="ETW07362.1"/>
    <property type="molecule type" value="Genomic_DNA"/>
</dbReference>
<evidence type="ECO:0008006" key="3">
    <source>
        <dbReference type="Google" id="ProtNLM"/>
    </source>
</evidence>
<dbReference type="GeneID" id="20078948"/>
<reference evidence="2" key="1">
    <citation type="submission" date="2013-12" db="EMBL/GenBank/DDBJ databases">
        <title>The Genome Sequence of Aphanomyces invadans NJM9701.</title>
        <authorList>
            <consortium name="The Broad Institute Genomics Platform"/>
            <person name="Russ C."/>
            <person name="Tyler B."/>
            <person name="van West P."/>
            <person name="Dieguez-Uribeondo J."/>
            <person name="Young S.K."/>
            <person name="Zeng Q."/>
            <person name="Gargeya S."/>
            <person name="Fitzgerald M."/>
            <person name="Abouelleil A."/>
            <person name="Alvarado L."/>
            <person name="Chapman S.B."/>
            <person name="Gainer-Dewar J."/>
            <person name="Goldberg J."/>
            <person name="Griggs A."/>
            <person name="Gujja S."/>
            <person name="Hansen M."/>
            <person name="Howarth C."/>
            <person name="Imamovic A."/>
            <person name="Ireland A."/>
            <person name="Larimer J."/>
            <person name="McCowan C."/>
            <person name="Murphy C."/>
            <person name="Pearson M."/>
            <person name="Poon T.W."/>
            <person name="Priest M."/>
            <person name="Roberts A."/>
            <person name="Saif S."/>
            <person name="Shea T."/>
            <person name="Sykes S."/>
            <person name="Wortman J."/>
            <person name="Nusbaum C."/>
            <person name="Birren B."/>
        </authorList>
    </citation>
    <scope>NUCLEOTIDE SEQUENCE [LARGE SCALE GENOMIC DNA]</scope>
    <source>
        <strain evidence="2">NJM9701</strain>
    </source>
</reference>
<dbReference type="VEuPathDB" id="FungiDB:H310_01898"/>